<dbReference type="Proteomes" id="UP000050525">
    <property type="component" value="Unassembled WGS sequence"/>
</dbReference>
<dbReference type="EMBL" id="AKHW03004724">
    <property type="protein sequence ID" value="KYO28850.1"/>
    <property type="molecule type" value="Genomic_DNA"/>
</dbReference>
<gene>
    <name evidence="1" type="ORF">Y1Q_0009707</name>
</gene>
<comment type="caution">
    <text evidence="1">The sequence shown here is derived from an EMBL/GenBank/DDBJ whole genome shotgun (WGS) entry which is preliminary data.</text>
</comment>
<name>A0A151MWH0_ALLMI</name>
<accession>A0A151MWH0</accession>
<organism evidence="1 2">
    <name type="scientific">Alligator mississippiensis</name>
    <name type="common">American alligator</name>
    <dbReference type="NCBI Taxonomy" id="8496"/>
    <lineage>
        <taxon>Eukaryota</taxon>
        <taxon>Metazoa</taxon>
        <taxon>Chordata</taxon>
        <taxon>Craniata</taxon>
        <taxon>Vertebrata</taxon>
        <taxon>Euteleostomi</taxon>
        <taxon>Archelosauria</taxon>
        <taxon>Archosauria</taxon>
        <taxon>Crocodylia</taxon>
        <taxon>Alligatoridae</taxon>
        <taxon>Alligatorinae</taxon>
        <taxon>Alligator</taxon>
    </lineage>
</organism>
<dbReference type="AlphaFoldDB" id="A0A151MWH0"/>
<reference evidence="1 2" key="1">
    <citation type="journal article" date="2012" name="Genome Biol.">
        <title>Sequencing three crocodilian genomes to illuminate the evolution of archosaurs and amniotes.</title>
        <authorList>
            <person name="St John J.A."/>
            <person name="Braun E.L."/>
            <person name="Isberg S.R."/>
            <person name="Miles L.G."/>
            <person name="Chong A.Y."/>
            <person name="Gongora J."/>
            <person name="Dalzell P."/>
            <person name="Moran C."/>
            <person name="Bed'hom B."/>
            <person name="Abzhanov A."/>
            <person name="Burgess S.C."/>
            <person name="Cooksey A.M."/>
            <person name="Castoe T.A."/>
            <person name="Crawford N.G."/>
            <person name="Densmore L.D."/>
            <person name="Drew J.C."/>
            <person name="Edwards S.V."/>
            <person name="Faircloth B.C."/>
            <person name="Fujita M.K."/>
            <person name="Greenwold M.J."/>
            <person name="Hoffmann F.G."/>
            <person name="Howard J.M."/>
            <person name="Iguchi T."/>
            <person name="Janes D.E."/>
            <person name="Khan S.Y."/>
            <person name="Kohno S."/>
            <person name="de Koning A.J."/>
            <person name="Lance S.L."/>
            <person name="McCarthy F.M."/>
            <person name="McCormack J.E."/>
            <person name="Merchant M.E."/>
            <person name="Peterson D.G."/>
            <person name="Pollock D.D."/>
            <person name="Pourmand N."/>
            <person name="Raney B.J."/>
            <person name="Roessler K.A."/>
            <person name="Sanford J.R."/>
            <person name="Sawyer R.H."/>
            <person name="Schmidt C.J."/>
            <person name="Triplett E.W."/>
            <person name="Tuberville T.D."/>
            <person name="Venegas-Anaya M."/>
            <person name="Howard J.T."/>
            <person name="Jarvis E.D."/>
            <person name="Guillette L.J.Jr."/>
            <person name="Glenn T.C."/>
            <person name="Green R.E."/>
            <person name="Ray D.A."/>
        </authorList>
    </citation>
    <scope>NUCLEOTIDE SEQUENCE [LARGE SCALE GENOMIC DNA]</scope>
    <source>
        <strain evidence="1">KSC_2009_1</strain>
    </source>
</reference>
<evidence type="ECO:0000313" key="1">
    <source>
        <dbReference type="EMBL" id="KYO28850.1"/>
    </source>
</evidence>
<keyword evidence="2" id="KW-1185">Reference proteome</keyword>
<proteinExistence type="predicted"/>
<sequence length="99" mass="10861">MLRPRGGTRQLLYGAAAEIFKIMNFPLNLRQGKVGCCVIGKLFPSQLWSEVGSAVKDVCFCVEVSGFPGLNPREHHRLDLLSDNLTSGAPLPHVRPTDD</sequence>
<evidence type="ECO:0000313" key="2">
    <source>
        <dbReference type="Proteomes" id="UP000050525"/>
    </source>
</evidence>
<protein>
    <submittedName>
        <fullName evidence="1">Uncharacterized protein</fullName>
    </submittedName>
</protein>